<organism evidence="2 3">
    <name type="scientific">Flavobacterium amnicola</name>
    <dbReference type="NCBI Taxonomy" id="2506422"/>
    <lineage>
        <taxon>Bacteria</taxon>
        <taxon>Pseudomonadati</taxon>
        <taxon>Bacteroidota</taxon>
        <taxon>Flavobacteriia</taxon>
        <taxon>Flavobacteriales</taxon>
        <taxon>Flavobacteriaceae</taxon>
        <taxon>Flavobacterium</taxon>
    </lineage>
</organism>
<dbReference type="Proteomes" id="UP000290283">
    <property type="component" value="Unassembled WGS sequence"/>
</dbReference>
<feature type="domain" description="DUF6265" evidence="1">
    <location>
        <begin position="32"/>
        <end position="140"/>
    </location>
</feature>
<dbReference type="AlphaFoldDB" id="A0A4Q1K096"/>
<dbReference type="EMBL" id="SBKO01000005">
    <property type="protein sequence ID" value="RXR17237.1"/>
    <property type="molecule type" value="Genomic_DNA"/>
</dbReference>
<dbReference type="OrthoDB" id="5382295at2"/>
<evidence type="ECO:0000259" key="1">
    <source>
        <dbReference type="Pfam" id="PF19780"/>
    </source>
</evidence>
<keyword evidence="3" id="KW-1185">Reference proteome</keyword>
<proteinExistence type="predicted"/>
<dbReference type="PROSITE" id="PS51257">
    <property type="entry name" value="PROKAR_LIPOPROTEIN"/>
    <property type="match status" value="1"/>
</dbReference>
<name>A0A4Q1K096_9FLAO</name>
<evidence type="ECO:0000313" key="3">
    <source>
        <dbReference type="Proteomes" id="UP000290283"/>
    </source>
</evidence>
<accession>A0A4Q1K096</accession>
<sequence>MKNYILLFASLLLFSCGEKKEAKKFPLIEKANWFLGEWENQSKMGDFTENWEKLSDSTFMGISIVKQGKDTVFHENVVLEQKNDSLFYNVAIKGNTEEVTSFYLTSFTDKQLVFENPKHDYPTKIIYNLISPDSISASIHGKVKGVEQSETYPMQKKK</sequence>
<comment type="caution">
    <text evidence="2">The sequence shown here is derived from an EMBL/GenBank/DDBJ whole genome shotgun (WGS) entry which is preliminary data.</text>
</comment>
<dbReference type="RefSeq" id="WP_129436355.1">
    <property type="nucleotide sequence ID" value="NZ_SBKO01000005.1"/>
</dbReference>
<gene>
    <name evidence="2" type="ORF">EQG63_10620</name>
</gene>
<dbReference type="InterPro" id="IPR046232">
    <property type="entry name" value="DUF6265"/>
</dbReference>
<dbReference type="Pfam" id="PF19780">
    <property type="entry name" value="DUF6265"/>
    <property type="match status" value="1"/>
</dbReference>
<reference evidence="3" key="1">
    <citation type="submission" date="2019-01" db="EMBL/GenBank/DDBJ databases">
        <title>Cytophagaceae bacterium strain CAR-16.</title>
        <authorList>
            <person name="Chen W.-M."/>
        </authorList>
    </citation>
    <scope>NUCLEOTIDE SEQUENCE [LARGE SCALE GENOMIC DNA]</scope>
    <source>
        <strain evidence="3">LLJ-11</strain>
    </source>
</reference>
<protein>
    <recommendedName>
        <fullName evidence="1">DUF6265 domain-containing protein</fullName>
    </recommendedName>
</protein>
<evidence type="ECO:0000313" key="2">
    <source>
        <dbReference type="EMBL" id="RXR17237.1"/>
    </source>
</evidence>